<dbReference type="InterPro" id="IPR000257">
    <property type="entry name" value="Uroporphyrinogen_deCOase"/>
</dbReference>
<dbReference type="PANTHER" id="PTHR47099">
    <property type="entry name" value="METHYLCOBAMIDE:COM METHYLTRANSFERASE MTBA"/>
    <property type="match status" value="1"/>
</dbReference>
<sequence length="451" mass="49943">MNSKELVMNAIHNKEVERTPWVPFVGCHAAKLIGVTATEFFRSADLIYDGVMKAYEEYNPDGLPALFDLQIEAEALGCELQYADTNPPSVQTHILEQGKTLDDLKIPTEKDGRFPVALESLRRIVASLGDKIAIYGLITGPFTLALHLKGTDIFFAMYDNPEETHKLMRFCTDVAKHTAKMYMDAGADIIAVVDPMTSQISPDTFHEFVTPYCTEIFEYIRENGKAGSFFVCGNAKNNIEEMCSCKPENVSIDENIPLDYVRDVCREHGISFGGNIKLTLTILFGSPTDNIQDAQNCMAIGGNKGFILAPGCDIPFDAPAENLKAVTSVVHGNISDIVEDESALAGVEYELPDYANEKQVIMDVITLDSESCAPCQYMMEAVRTAADPYGDKVKYIEHKIKDKESVVCMMKLGVQNIPTICIDGDVKYVSIIPDYQELSDVIGEYVSRKEK</sequence>
<dbReference type="SUPFAM" id="SSF51726">
    <property type="entry name" value="UROD/MetE-like"/>
    <property type="match status" value="1"/>
</dbReference>
<keyword evidence="3" id="KW-1185">Reference proteome</keyword>
<dbReference type="Pfam" id="PF13192">
    <property type="entry name" value="Thioredoxin_3"/>
    <property type="match status" value="1"/>
</dbReference>
<dbReference type="InterPro" id="IPR036249">
    <property type="entry name" value="Thioredoxin-like_sf"/>
</dbReference>
<evidence type="ECO:0000313" key="3">
    <source>
        <dbReference type="Proteomes" id="UP000606889"/>
    </source>
</evidence>
<dbReference type="Gene3D" id="3.40.30.10">
    <property type="entry name" value="Glutaredoxin"/>
    <property type="match status" value="1"/>
</dbReference>
<gene>
    <name evidence="2" type="ORF">H8S18_08015</name>
</gene>
<name>A0ABR7EGW7_9FIRM</name>
<dbReference type="SUPFAM" id="SSF52833">
    <property type="entry name" value="Thioredoxin-like"/>
    <property type="match status" value="1"/>
</dbReference>
<dbReference type="InterPro" id="IPR012336">
    <property type="entry name" value="Thioredoxin-like_fold"/>
</dbReference>
<dbReference type="Gene3D" id="3.20.20.210">
    <property type="match status" value="1"/>
</dbReference>
<dbReference type="Pfam" id="PF01208">
    <property type="entry name" value="URO-D"/>
    <property type="match status" value="1"/>
</dbReference>
<proteinExistence type="predicted"/>
<dbReference type="Proteomes" id="UP000606889">
    <property type="component" value="Unassembled WGS sequence"/>
</dbReference>
<dbReference type="PANTHER" id="PTHR47099:SF1">
    <property type="entry name" value="METHYLCOBAMIDE:COM METHYLTRANSFERASE MTBA"/>
    <property type="match status" value="1"/>
</dbReference>
<comment type="caution">
    <text evidence="2">The sequence shown here is derived from an EMBL/GenBank/DDBJ whole genome shotgun (WGS) entry which is preliminary data.</text>
</comment>
<evidence type="ECO:0000313" key="2">
    <source>
        <dbReference type="EMBL" id="MBC5648279.1"/>
    </source>
</evidence>
<dbReference type="InterPro" id="IPR052024">
    <property type="entry name" value="Methanogen_methyltrans"/>
</dbReference>
<dbReference type="InterPro" id="IPR038071">
    <property type="entry name" value="UROD/MetE-like_sf"/>
</dbReference>
<evidence type="ECO:0000259" key="1">
    <source>
        <dbReference type="PROSITE" id="PS51352"/>
    </source>
</evidence>
<dbReference type="PROSITE" id="PS51352">
    <property type="entry name" value="THIOREDOXIN_2"/>
    <property type="match status" value="1"/>
</dbReference>
<organism evidence="2 3">
    <name type="scientific">Christensenella tenuis</name>
    <dbReference type="NCBI Taxonomy" id="2763033"/>
    <lineage>
        <taxon>Bacteria</taxon>
        <taxon>Bacillati</taxon>
        <taxon>Bacillota</taxon>
        <taxon>Clostridia</taxon>
        <taxon>Christensenellales</taxon>
        <taxon>Christensenellaceae</taxon>
        <taxon>Christensenella</taxon>
    </lineage>
</organism>
<dbReference type="RefSeq" id="WP_186857793.1">
    <property type="nucleotide sequence ID" value="NZ_JACOON010000004.1"/>
</dbReference>
<dbReference type="CDD" id="cd03465">
    <property type="entry name" value="URO-D_like"/>
    <property type="match status" value="1"/>
</dbReference>
<dbReference type="InterPro" id="IPR013766">
    <property type="entry name" value="Thioredoxin_domain"/>
</dbReference>
<dbReference type="EMBL" id="JACOON010000004">
    <property type="protein sequence ID" value="MBC5648279.1"/>
    <property type="molecule type" value="Genomic_DNA"/>
</dbReference>
<feature type="domain" description="Thioredoxin" evidence="1">
    <location>
        <begin position="314"/>
        <end position="447"/>
    </location>
</feature>
<accession>A0ABR7EGW7</accession>
<reference evidence="2 3" key="1">
    <citation type="submission" date="2020-08" db="EMBL/GenBank/DDBJ databases">
        <title>Genome public.</title>
        <authorList>
            <person name="Liu C."/>
            <person name="Sun Q."/>
        </authorList>
    </citation>
    <scope>NUCLEOTIDE SEQUENCE [LARGE SCALE GENOMIC DNA]</scope>
    <source>
        <strain evidence="2 3">NSJ-35</strain>
    </source>
</reference>
<protein>
    <submittedName>
        <fullName evidence="2">Thioredoxin family protein</fullName>
    </submittedName>
</protein>